<feature type="region of interest" description="Disordered" evidence="1">
    <location>
        <begin position="105"/>
        <end position="130"/>
    </location>
</feature>
<feature type="region of interest" description="Disordered" evidence="1">
    <location>
        <begin position="1608"/>
        <end position="1648"/>
    </location>
</feature>
<feature type="compositionally biased region" description="Polar residues" evidence="1">
    <location>
        <begin position="120"/>
        <end position="130"/>
    </location>
</feature>
<dbReference type="PANTHER" id="PTHR23179:SF27">
    <property type="entry name" value="RHO GTPASE ACTIVATING PROTEIN AT 71E, ISOFORM D"/>
    <property type="match status" value="1"/>
</dbReference>
<dbReference type="Proteomes" id="UP001292079">
    <property type="component" value="Unassembled WGS sequence"/>
</dbReference>
<evidence type="ECO:0000313" key="4">
    <source>
        <dbReference type="Proteomes" id="UP001292079"/>
    </source>
</evidence>
<feature type="compositionally biased region" description="Polar residues" evidence="1">
    <location>
        <begin position="620"/>
        <end position="630"/>
    </location>
</feature>
<organism evidence="3 4">
    <name type="scientific">Schistosoma mekongi</name>
    <name type="common">Parasitic worm</name>
    <dbReference type="NCBI Taxonomy" id="38744"/>
    <lineage>
        <taxon>Eukaryota</taxon>
        <taxon>Metazoa</taxon>
        <taxon>Spiralia</taxon>
        <taxon>Lophotrochozoa</taxon>
        <taxon>Platyhelminthes</taxon>
        <taxon>Trematoda</taxon>
        <taxon>Digenea</taxon>
        <taxon>Strigeidida</taxon>
        <taxon>Schistosomatoidea</taxon>
        <taxon>Schistosomatidae</taxon>
        <taxon>Schistosoma</taxon>
    </lineage>
</organism>
<evidence type="ECO:0000256" key="1">
    <source>
        <dbReference type="SAM" id="MobiDB-lite"/>
    </source>
</evidence>
<protein>
    <recommendedName>
        <fullName evidence="2">Rho-GAP domain-containing protein</fullName>
    </recommendedName>
</protein>
<dbReference type="SMART" id="SM00324">
    <property type="entry name" value="RhoGAP"/>
    <property type="match status" value="1"/>
</dbReference>
<dbReference type="CDD" id="cd00159">
    <property type="entry name" value="RhoGAP"/>
    <property type="match status" value="1"/>
</dbReference>
<sequence length="1648" mass="185742">MFHNQMLNACEDNTGISKRSRIFRGRGVQHRSDVKKKARRNQSTGDLMQNSTNEQMNSISMKNDNTSNTSKKIPKWLRLLKMTSISATTAITPLDTLKTENNHNQQINHHHQQQQHQYYPDNTVSVSSSTQETKSFLGNLGIGAYVGDEENAFVTSEISEDIHSNQVNKPLSKSMINLSSVSLWSPKRKTSDQINESQALLNNNIIEHNSCLSSLSRISCISNPSSSSSPSSTSSYLHLQKKRSIYERTNTITSPTFENVTNQLSQSELYESMPLILRTVINPTSFFHYITTTNNNNNNNNNNSNTSNSNNMYSLQNYHLNEGYTPSNLTPKLSTNTITGINSNCQSGDNITVKRTIIHYPAWMIINDEQLQLDTTYSFYRISDYLKELYTAESWLENLLSSDILQSRSHSPLRQPTDYRSRRARTENNTINSNKMLKRTCSEQRYDENQLIGGLWDRREMDLVQKLIRRAISIIELKMSSRQVDNGESYSAMSAILFRNSSSERKFPISLRSFIPDCEKVTDNNNNNNSEITSWKKIYAEEIVNVVKLPRYPIEQHLNLETIHQSQKSTIFLCSDYLVLTQWPLDSQSFVCAGDLAHIIPLCEVWCDIVKLDELFMRSSGPSKSANHKYSPNEKSVKHSEVDNDHLKCNISSSSGISTASLEDGDLKSPSIDHYSQTVDAELMKTPGLCSSNDNHLSSSDNGQFLLIGRPLMENWAIQFPNNDLCVKWKQMINESIRRNQQLFDGKSINVKVINQIIPNHQVVYKYHNIPIHMTVDHLKEKALDGLNINVSHSSAELYLRYTESNGDEREILLYGPEYPFLIALYSVHMNNTTSASNTSNTSTTNSNINLTSRNNSPDDNNHNKDILDFIRKSVVSPSQSEMKTTDHDWIISRDQIKVSFVLRPVDKCSTDNNQQQHPHYQNQHISKSEMIKSTEYTKQERGRSTSKVRGRRSETRNNMTKSTLFLDSSSSSNNNNNNSNNNNATKYTTNVPLRAAISTSSLQFGTTQEIKCGQIFGRLPEQCWPDCRLPESLVNLFAIIYYNGVNVEGIFRRTAVHSQIELMRARVDENIQSITPNNCNPILASCVLKRFFCEIPGHLLIDSNWDEWARLTEINSATERLQVIERLIRSLPKVNQTLLALLIYLLAHIRDHEDINRMSARNLAVVWGPNLIQRSNSPLALIDSKIATQIVTYLLEPSVTNFLLNNTSNVKNELNQHFSNIWGNFLKNSKNSITTTSTNSNLINISNIPVIISNSIIDSSEDDKSPKHDSHIVHSEYTNTDVKLKHTTRRGYSVSNIPPQINPLEVDNLLNTEKCVHSLLKTSDQLPESSSVANVSSSNLSLDNKCNHHLISDNPSHTSLMKRRGVGRINKKKHNFFNQPALPDQTGPPLLSKSISGPTEAITTELRNIIRSRTTSTILLPLSLTVAATTTTTPTAAGAQEVTVNTSPSSRRSRNTSCPPSSTKTTFHKKSSIPYPLPRSHLNSESPPIPLRGQQSIIHQTCQDIPLKHLNDNNHRLRNNSNGNMPRSESDMSMVSTDSSLLSYSSTSSTSSSLRKTHHNKTKNTGSISGIPCPIIHRPEFDTRDIGYATSYHENLENIIESNSKVYNNNNNNNNNSNSGTPLSRMSSHASTISSESTTVISTSTEK</sequence>
<accession>A0AAE2D296</accession>
<feature type="compositionally biased region" description="Low complexity" evidence="1">
    <location>
        <begin position="913"/>
        <end position="925"/>
    </location>
</feature>
<dbReference type="Pfam" id="PF00620">
    <property type="entry name" value="RhoGAP"/>
    <property type="match status" value="1"/>
</dbReference>
<reference evidence="3" key="2">
    <citation type="journal article" date="2023" name="Infect Dis Poverty">
        <title>Chromosome-scale genome of the human blood fluke Schistosoma mekongi and its implications for public health.</title>
        <authorList>
            <person name="Zhou M."/>
            <person name="Xu L."/>
            <person name="Xu D."/>
            <person name="Chen W."/>
            <person name="Khan J."/>
            <person name="Hu Y."/>
            <person name="Huang H."/>
            <person name="Wei H."/>
            <person name="Zhang Y."/>
            <person name="Chusongsang P."/>
            <person name="Tanasarnprasert K."/>
            <person name="Hu X."/>
            <person name="Limpanont Y."/>
            <person name="Lv Z."/>
        </authorList>
    </citation>
    <scope>NUCLEOTIDE SEQUENCE</scope>
    <source>
        <strain evidence="3">LV_2022a</strain>
    </source>
</reference>
<dbReference type="GO" id="GO:0005096">
    <property type="term" value="F:GTPase activator activity"/>
    <property type="evidence" value="ECO:0007669"/>
    <property type="project" value="TreeGrafter"/>
</dbReference>
<feature type="region of interest" description="Disordered" evidence="1">
    <location>
        <begin position="1436"/>
        <end position="1487"/>
    </location>
</feature>
<dbReference type="EMBL" id="JALJAT010000006">
    <property type="protein sequence ID" value="KAK4468522.1"/>
    <property type="molecule type" value="Genomic_DNA"/>
</dbReference>
<feature type="domain" description="Rho-GAP" evidence="2">
    <location>
        <begin position="1018"/>
        <end position="1203"/>
    </location>
</feature>
<keyword evidence="4" id="KW-1185">Reference proteome</keyword>
<dbReference type="InterPro" id="IPR008936">
    <property type="entry name" value="Rho_GTPase_activation_prot"/>
</dbReference>
<comment type="caution">
    <text evidence="3">The sequence shown here is derived from an EMBL/GenBank/DDBJ whole genome shotgun (WGS) entry which is preliminary data.</text>
</comment>
<feature type="compositionally biased region" description="Polar residues" evidence="1">
    <location>
        <begin position="957"/>
        <end position="968"/>
    </location>
</feature>
<reference evidence="3" key="1">
    <citation type="submission" date="2022-04" db="EMBL/GenBank/DDBJ databases">
        <authorList>
            <person name="Xu L."/>
            <person name="Lv Z."/>
        </authorList>
    </citation>
    <scope>NUCLEOTIDE SEQUENCE</scope>
    <source>
        <strain evidence="3">LV_2022a</strain>
    </source>
</reference>
<feature type="region of interest" description="Disordered" evidence="1">
    <location>
        <begin position="1511"/>
        <end position="1572"/>
    </location>
</feature>
<feature type="compositionally biased region" description="Low complexity" evidence="1">
    <location>
        <begin position="1532"/>
        <end position="1555"/>
    </location>
</feature>
<feature type="compositionally biased region" description="Polar residues" evidence="1">
    <location>
        <begin position="41"/>
        <end position="70"/>
    </location>
</feature>
<name>A0AAE2D296_SCHME</name>
<feature type="compositionally biased region" description="Low complexity" evidence="1">
    <location>
        <begin position="1609"/>
        <end position="1620"/>
    </location>
</feature>
<gene>
    <name evidence="3" type="ORF">MN116_007720</name>
</gene>
<feature type="region of interest" description="Disordered" evidence="1">
    <location>
        <begin position="910"/>
        <end position="987"/>
    </location>
</feature>
<dbReference type="PROSITE" id="PS50238">
    <property type="entry name" value="RHOGAP"/>
    <property type="match status" value="1"/>
</dbReference>
<feature type="compositionally biased region" description="Low complexity" evidence="1">
    <location>
        <begin position="1436"/>
        <end position="1466"/>
    </location>
</feature>
<dbReference type="Gene3D" id="1.10.555.10">
    <property type="entry name" value="Rho GTPase activation protein"/>
    <property type="match status" value="1"/>
</dbReference>
<dbReference type="SUPFAM" id="SSF48350">
    <property type="entry name" value="GTPase activation domain, GAP"/>
    <property type="match status" value="1"/>
</dbReference>
<evidence type="ECO:0000259" key="2">
    <source>
        <dbReference type="PROSITE" id="PS50238"/>
    </source>
</evidence>
<dbReference type="InterPro" id="IPR000198">
    <property type="entry name" value="RhoGAP_dom"/>
</dbReference>
<feature type="compositionally biased region" description="Basic and acidic residues" evidence="1">
    <location>
        <begin position="927"/>
        <end position="944"/>
    </location>
</feature>
<feature type="region of interest" description="Disordered" evidence="1">
    <location>
        <begin position="620"/>
        <end position="641"/>
    </location>
</feature>
<proteinExistence type="predicted"/>
<dbReference type="PANTHER" id="PTHR23179">
    <property type="entry name" value="T-CELL ACTIVATION RHO GTPASE ACTIVATING PROTEIN-RELATED"/>
    <property type="match status" value="1"/>
</dbReference>
<evidence type="ECO:0000313" key="3">
    <source>
        <dbReference type="EMBL" id="KAK4468522.1"/>
    </source>
</evidence>
<feature type="compositionally biased region" description="Basic and acidic residues" evidence="1">
    <location>
        <begin position="631"/>
        <end position="641"/>
    </location>
</feature>
<dbReference type="GO" id="GO:0007165">
    <property type="term" value="P:signal transduction"/>
    <property type="evidence" value="ECO:0007669"/>
    <property type="project" value="InterPro"/>
</dbReference>
<feature type="compositionally biased region" description="Low complexity" evidence="1">
    <location>
        <begin position="1628"/>
        <end position="1648"/>
    </location>
</feature>
<feature type="region of interest" description="Disordered" evidence="1">
    <location>
        <begin position="26"/>
        <end position="70"/>
    </location>
</feature>
<feature type="compositionally biased region" description="Low complexity" evidence="1">
    <location>
        <begin position="834"/>
        <end position="856"/>
    </location>
</feature>
<feature type="compositionally biased region" description="Basic residues" evidence="1">
    <location>
        <begin position="26"/>
        <end position="40"/>
    </location>
</feature>
<feature type="region of interest" description="Disordered" evidence="1">
    <location>
        <begin position="834"/>
        <end position="862"/>
    </location>
</feature>
<feature type="compositionally biased region" description="Low complexity" evidence="1">
    <location>
        <begin position="969"/>
        <end position="984"/>
    </location>
</feature>